<dbReference type="InterPro" id="IPR003594">
    <property type="entry name" value="HATPase_dom"/>
</dbReference>
<feature type="transmembrane region" description="Helical" evidence="13">
    <location>
        <begin position="59"/>
        <end position="89"/>
    </location>
</feature>
<dbReference type="RefSeq" id="WP_111277548.1">
    <property type="nucleotide sequence ID" value="NZ_QFYS01000009.1"/>
</dbReference>
<evidence type="ECO:0000256" key="9">
    <source>
        <dbReference type="ARBA" id="ARBA00022840"/>
    </source>
</evidence>
<dbReference type="InterPro" id="IPR029016">
    <property type="entry name" value="GAF-like_dom_sf"/>
</dbReference>
<dbReference type="SUPFAM" id="SSF47384">
    <property type="entry name" value="Homodimeric domain of signal transducing histidine kinase"/>
    <property type="match status" value="1"/>
</dbReference>
<keyword evidence="5" id="KW-0808">Transferase</keyword>
<dbReference type="InterPro" id="IPR003661">
    <property type="entry name" value="HisK_dim/P_dom"/>
</dbReference>
<dbReference type="Proteomes" id="UP000249524">
    <property type="component" value="Unassembled WGS sequence"/>
</dbReference>
<keyword evidence="11" id="KW-0902">Two-component regulatory system</keyword>
<keyword evidence="10 13" id="KW-1133">Transmembrane helix</keyword>
<dbReference type="EMBL" id="QFYS01000009">
    <property type="protein sequence ID" value="RAK63122.1"/>
    <property type="molecule type" value="Genomic_DNA"/>
</dbReference>
<feature type="transmembrane region" description="Helical" evidence="13">
    <location>
        <begin position="104"/>
        <end position="124"/>
    </location>
</feature>
<dbReference type="Pfam" id="PF02518">
    <property type="entry name" value="HATPase_c"/>
    <property type="match status" value="1"/>
</dbReference>
<dbReference type="SMART" id="SM00388">
    <property type="entry name" value="HisKA"/>
    <property type="match status" value="1"/>
</dbReference>
<evidence type="ECO:0000256" key="12">
    <source>
        <dbReference type="ARBA" id="ARBA00023136"/>
    </source>
</evidence>
<dbReference type="InterPro" id="IPR038318">
    <property type="entry name" value="KdpD_sf"/>
</dbReference>
<feature type="domain" description="Histidine kinase" evidence="14">
    <location>
        <begin position="285"/>
        <end position="500"/>
    </location>
</feature>
<evidence type="ECO:0000256" key="8">
    <source>
        <dbReference type="ARBA" id="ARBA00022777"/>
    </source>
</evidence>
<evidence type="ECO:0000256" key="11">
    <source>
        <dbReference type="ARBA" id="ARBA00023012"/>
    </source>
</evidence>
<dbReference type="GO" id="GO:0005524">
    <property type="term" value="F:ATP binding"/>
    <property type="evidence" value="ECO:0007669"/>
    <property type="project" value="UniProtKB-KW"/>
</dbReference>
<dbReference type="Gene3D" id="1.10.287.130">
    <property type="match status" value="1"/>
</dbReference>
<dbReference type="CDD" id="cd00082">
    <property type="entry name" value="HisKA"/>
    <property type="match status" value="1"/>
</dbReference>
<evidence type="ECO:0000256" key="5">
    <source>
        <dbReference type="ARBA" id="ARBA00022679"/>
    </source>
</evidence>
<accession>A0A328B6U6</accession>
<gene>
    <name evidence="15" type="ORF">DJ019_17805</name>
</gene>
<dbReference type="InterPro" id="IPR025201">
    <property type="entry name" value="KdpD_TM"/>
</dbReference>
<keyword evidence="7" id="KW-0547">Nucleotide-binding</keyword>
<evidence type="ECO:0000256" key="1">
    <source>
        <dbReference type="ARBA" id="ARBA00000085"/>
    </source>
</evidence>
<evidence type="ECO:0000256" key="7">
    <source>
        <dbReference type="ARBA" id="ARBA00022741"/>
    </source>
</evidence>
<dbReference type="EC" id="2.7.13.3" evidence="3"/>
<evidence type="ECO:0000256" key="4">
    <source>
        <dbReference type="ARBA" id="ARBA00022553"/>
    </source>
</evidence>
<dbReference type="InterPro" id="IPR036890">
    <property type="entry name" value="HATPase_C_sf"/>
</dbReference>
<sequence>MIVTPMWWLSSDLHEASPSRMILRQVLRYAAVAPIVLGATGVAEVFYRITGSDRLSGIFLAGVLLAAFLLGSGPAYLAAGAAFVVYFFWVDPRFQFTFGSPEDFNVLMVFLAVSVLTGLLTGRVRDDAIRAQARQRVSATLFAASREFSASSEEGFIRERLAHHLALGARGEAVVADEGELCGAQVDDPALRRALLDLASHADATARTTSLDGWRLRPLRAGGLSFGAVAWRPTAGELGEDELVLLEILADTGAAALERARLAAAKSEAEARARAEDLRNALLSSISHDLRTPLAAILASATSLQEFGGAFDGETRADLLATIREEAERLDDVVANLLNMSRLEAGALNLRPAPFNVPEVVRRTLDRRVLATGRVVSTVVDPRTPEAMGDPVLFEQALGNVIDNALRYSPRGSPVDVAIKPEGVNVVVEVRDRGSGVAPADAERIFEKFYRASTATPVPGTGLGLAITRGLLEAMGGAVRVYNRADGPGLAARLRLKQAQP</sequence>
<dbReference type="Gene3D" id="3.30.450.40">
    <property type="match status" value="1"/>
</dbReference>
<dbReference type="InterPro" id="IPR004358">
    <property type="entry name" value="Sig_transdc_His_kin-like_C"/>
</dbReference>
<dbReference type="CDD" id="cd00075">
    <property type="entry name" value="HATPase"/>
    <property type="match status" value="1"/>
</dbReference>
<protein>
    <recommendedName>
        <fullName evidence="3">histidine kinase</fullName>
        <ecNumber evidence="3">2.7.13.3</ecNumber>
    </recommendedName>
</protein>
<evidence type="ECO:0000256" key="2">
    <source>
        <dbReference type="ARBA" id="ARBA00004141"/>
    </source>
</evidence>
<keyword evidence="8" id="KW-0418">Kinase</keyword>
<organism evidence="15 16">
    <name type="scientific">Phenylobacterium kunshanense</name>
    <dbReference type="NCBI Taxonomy" id="1445034"/>
    <lineage>
        <taxon>Bacteria</taxon>
        <taxon>Pseudomonadati</taxon>
        <taxon>Pseudomonadota</taxon>
        <taxon>Alphaproteobacteria</taxon>
        <taxon>Caulobacterales</taxon>
        <taxon>Caulobacteraceae</taxon>
        <taxon>Phenylobacterium</taxon>
    </lineage>
</organism>
<keyword evidence="16" id="KW-1185">Reference proteome</keyword>
<reference evidence="15 16" key="1">
    <citation type="submission" date="2018-05" db="EMBL/GenBank/DDBJ databases">
        <authorList>
            <person name="Lanie J.A."/>
            <person name="Ng W.-L."/>
            <person name="Kazmierczak K.M."/>
            <person name="Andrzejewski T.M."/>
            <person name="Davidsen T.M."/>
            <person name="Wayne K.J."/>
            <person name="Tettelin H."/>
            <person name="Glass J.I."/>
            <person name="Rusch D."/>
            <person name="Podicherti R."/>
            <person name="Tsui H.-C.T."/>
            <person name="Winkler M.E."/>
        </authorList>
    </citation>
    <scope>NUCLEOTIDE SEQUENCE [LARGE SCALE GENOMIC DNA]</scope>
    <source>
        <strain evidence="15 16">BUT-10</strain>
    </source>
</reference>
<evidence type="ECO:0000313" key="16">
    <source>
        <dbReference type="Proteomes" id="UP000249524"/>
    </source>
</evidence>
<keyword evidence="9" id="KW-0067">ATP-binding</keyword>
<dbReference type="Pfam" id="PF13493">
    <property type="entry name" value="DUF4118"/>
    <property type="match status" value="1"/>
</dbReference>
<dbReference type="OrthoDB" id="9806130at2"/>
<comment type="catalytic activity">
    <reaction evidence="1">
        <text>ATP + protein L-histidine = ADP + protein N-phospho-L-histidine.</text>
        <dbReference type="EC" id="2.7.13.3"/>
    </reaction>
</comment>
<keyword evidence="4" id="KW-0597">Phosphoprotein</keyword>
<dbReference type="PANTHER" id="PTHR45569">
    <property type="entry name" value="SENSOR PROTEIN KDPD"/>
    <property type="match status" value="1"/>
</dbReference>
<evidence type="ECO:0000259" key="14">
    <source>
        <dbReference type="PROSITE" id="PS50109"/>
    </source>
</evidence>
<dbReference type="PANTHER" id="PTHR45569:SF1">
    <property type="entry name" value="SENSOR PROTEIN KDPD"/>
    <property type="match status" value="1"/>
</dbReference>
<dbReference type="SUPFAM" id="SSF55874">
    <property type="entry name" value="ATPase domain of HSP90 chaperone/DNA topoisomerase II/histidine kinase"/>
    <property type="match status" value="1"/>
</dbReference>
<comment type="subcellular location">
    <subcellularLocation>
        <location evidence="2">Membrane</location>
        <topology evidence="2">Multi-pass membrane protein</topology>
    </subcellularLocation>
</comment>
<dbReference type="PROSITE" id="PS50109">
    <property type="entry name" value="HIS_KIN"/>
    <property type="match status" value="1"/>
</dbReference>
<dbReference type="Gene3D" id="1.20.120.620">
    <property type="entry name" value="Backbone structure of the membrane domain of e. Coli histidine kinase receptor kdpd"/>
    <property type="match status" value="1"/>
</dbReference>
<dbReference type="InterPro" id="IPR036097">
    <property type="entry name" value="HisK_dim/P_sf"/>
</dbReference>
<evidence type="ECO:0000313" key="15">
    <source>
        <dbReference type="EMBL" id="RAK63122.1"/>
    </source>
</evidence>
<dbReference type="AlphaFoldDB" id="A0A328B6U6"/>
<evidence type="ECO:0000256" key="10">
    <source>
        <dbReference type="ARBA" id="ARBA00022989"/>
    </source>
</evidence>
<keyword evidence="6 13" id="KW-0812">Transmembrane</keyword>
<dbReference type="Pfam" id="PF00512">
    <property type="entry name" value="HisKA"/>
    <property type="match status" value="1"/>
</dbReference>
<keyword evidence="12 13" id="KW-0472">Membrane</keyword>
<dbReference type="InterPro" id="IPR052023">
    <property type="entry name" value="Histidine_kinase_KdpD"/>
</dbReference>
<name>A0A328B6U6_9CAUL</name>
<proteinExistence type="predicted"/>
<evidence type="ECO:0000256" key="3">
    <source>
        <dbReference type="ARBA" id="ARBA00012438"/>
    </source>
</evidence>
<dbReference type="GO" id="GO:0005886">
    <property type="term" value="C:plasma membrane"/>
    <property type="evidence" value="ECO:0007669"/>
    <property type="project" value="TreeGrafter"/>
</dbReference>
<dbReference type="SMART" id="SM00387">
    <property type="entry name" value="HATPase_c"/>
    <property type="match status" value="1"/>
</dbReference>
<evidence type="ECO:0000256" key="6">
    <source>
        <dbReference type="ARBA" id="ARBA00022692"/>
    </source>
</evidence>
<dbReference type="PRINTS" id="PR00344">
    <property type="entry name" value="BCTRLSENSOR"/>
</dbReference>
<evidence type="ECO:0000256" key="13">
    <source>
        <dbReference type="SAM" id="Phobius"/>
    </source>
</evidence>
<feature type="transmembrane region" description="Helical" evidence="13">
    <location>
        <begin position="26"/>
        <end position="47"/>
    </location>
</feature>
<comment type="caution">
    <text evidence="15">The sequence shown here is derived from an EMBL/GenBank/DDBJ whole genome shotgun (WGS) entry which is preliminary data.</text>
</comment>
<dbReference type="GO" id="GO:0000155">
    <property type="term" value="F:phosphorelay sensor kinase activity"/>
    <property type="evidence" value="ECO:0007669"/>
    <property type="project" value="InterPro"/>
</dbReference>
<dbReference type="Gene3D" id="3.30.565.10">
    <property type="entry name" value="Histidine kinase-like ATPase, C-terminal domain"/>
    <property type="match status" value="1"/>
</dbReference>
<dbReference type="InterPro" id="IPR005467">
    <property type="entry name" value="His_kinase_dom"/>
</dbReference>